<feature type="transmembrane region" description="Helical" evidence="1">
    <location>
        <begin position="62"/>
        <end position="81"/>
    </location>
</feature>
<dbReference type="Pfam" id="PF11667">
    <property type="entry name" value="DUF3267"/>
    <property type="match status" value="1"/>
</dbReference>
<proteinExistence type="predicted"/>
<evidence type="ECO:0000256" key="1">
    <source>
        <dbReference type="SAM" id="Phobius"/>
    </source>
</evidence>
<accession>A0A089MPD8</accession>
<dbReference type="Proteomes" id="UP000029518">
    <property type="component" value="Chromosome"/>
</dbReference>
<dbReference type="RefSeq" id="WP_042213190.1">
    <property type="nucleotide sequence ID" value="NZ_CP009285.1"/>
</dbReference>
<feature type="transmembrane region" description="Helical" evidence="1">
    <location>
        <begin position="132"/>
        <end position="152"/>
    </location>
</feature>
<feature type="transmembrane region" description="Helical" evidence="1">
    <location>
        <begin position="93"/>
        <end position="112"/>
    </location>
</feature>
<sequence>MFFIPGFILSIVTFPGVIVHEFAHQLFCRLFRTSVLDVCYFRVGNPSGYVVHEQPGSQSHQIWIGLGPFFINTVIGALIALPSAIPVIQFGNATLIDYILIWLGVSIAMHSFPSTGDAKNIWSSIKDKETSWLMKIIVSPIVGLIYLCSIGSVVWLDFIYGVAVATGIPYLLVNLLA</sequence>
<dbReference type="InterPro" id="IPR021683">
    <property type="entry name" value="DUF3267"/>
</dbReference>
<evidence type="ECO:0008006" key="4">
    <source>
        <dbReference type="Google" id="ProtNLM"/>
    </source>
</evidence>
<reference evidence="2" key="1">
    <citation type="submission" date="2014-08" db="EMBL/GenBank/DDBJ databases">
        <title>Comparative genomics of the Paenibacillus odorifer group.</title>
        <authorList>
            <person name="den Bakker H.C."/>
            <person name="Tsai Y.-C.Y.-C."/>
            <person name="Martin N."/>
            <person name="Korlach J."/>
            <person name="Wiedmann M."/>
        </authorList>
    </citation>
    <scope>NUCLEOTIDE SEQUENCE [LARGE SCALE GENOMIC DNA]</scope>
    <source>
        <strain evidence="2">DSM 13188</strain>
    </source>
</reference>
<feature type="transmembrane region" description="Helical" evidence="1">
    <location>
        <begin position="6"/>
        <end position="23"/>
    </location>
</feature>
<keyword evidence="3" id="KW-1185">Reference proteome</keyword>
<keyword evidence="1" id="KW-0472">Membrane</keyword>
<dbReference type="AlphaFoldDB" id="A0A089MPD8"/>
<evidence type="ECO:0000313" key="2">
    <source>
        <dbReference type="EMBL" id="AIQ58359.1"/>
    </source>
</evidence>
<gene>
    <name evidence="2" type="ORF">PBOR_16510</name>
</gene>
<dbReference type="KEGG" id="pbd:PBOR_16510"/>
<feature type="transmembrane region" description="Helical" evidence="1">
    <location>
        <begin position="158"/>
        <end position="176"/>
    </location>
</feature>
<keyword evidence="1" id="KW-1133">Transmembrane helix</keyword>
<evidence type="ECO:0000313" key="3">
    <source>
        <dbReference type="Proteomes" id="UP000029518"/>
    </source>
</evidence>
<organism evidence="2 3">
    <name type="scientific">Paenibacillus borealis</name>
    <dbReference type="NCBI Taxonomy" id="160799"/>
    <lineage>
        <taxon>Bacteria</taxon>
        <taxon>Bacillati</taxon>
        <taxon>Bacillota</taxon>
        <taxon>Bacilli</taxon>
        <taxon>Bacillales</taxon>
        <taxon>Paenibacillaceae</taxon>
        <taxon>Paenibacillus</taxon>
    </lineage>
</organism>
<dbReference type="EMBL" id="CP009285">
    <property type="protein sequence ID" value="AIQ58359.1"/>
    <property type="molecule type" value="Genomic_DNA"/>
</dbReference>
<keyword evidence="1" id="KW-0812">Transmembrane</keyword>
<dbReference type="OrthoDB" id="258743at2"/>
<name>A0A089MPD8_PAEBO</name>
<protein>
    <recommendedName>
        <fullName evidence="4">DUF3267 domain-containing protein</fullName>
    </recommendedName>
</protein>
<dbReference type="HOGENOM" id="CLU_112761_0_0_9"/>